<dbReference type="RefSeq" id="WP_379016825.1">
    <property type="nucleotide sequence ID" value="NZ_JBHUGY010000003.1"/>
</dbReference>
<keyword evidence="2" id="KW-1185">Reference proteome</keyword>
<sequence>MQSLFIDQQIHGYRSGHQLIASTRRLPRQDQDLIDRLSDIGGQLRPGETFRPYLSAYPLPTGSDYVVARTWQDLSAPRSGCVRTRSLIVPMAEWLLMEGIRSLLPLLVPVEFDEKPAKLAPADSFPLIRTVSDPRRAELAEALFFEPRQPIVVFDSAEAELIVERLLAAFWPALKQNFSVSTYALAPRKIEGRPFDLIFAPRGARARFSDWSGRRIDAGSKSERHPWSRLVSEKIFDAENPDLRTIDTLGALRADRRGDEGVLRLALMWKDLAAKSRTTPSAVLGMLDILNSRAWPQFDSSRFQDVVQGAARIAVSEPDEAEALRFLATLSAKVANFDIGMLDDLGLSRLAKDLTRRSPHRALSYLRSEIEAGRDPVIPIVAGIADGLGEQHFDDETSDFLLQLPPDLSSVMISRSNAYAREVWERCAADASGWVPATTAAIGVMSSQERADLLRRIPAWMKTEAQAPMMVAALDGVSGDDLASFAVAIGKQTGFGIAAFDEPMANAARNAESLNALRASIVSNFRGADANRFLLWTLDLSAADLAWLDGEVEKTRAVELLRRLLENASSKALVSVLRDPTNRDRILALLMEDPAGSAEQVIRVGSSSDLLVDRYLDIGRAVLPFLASEQRDKFVLELLARALAQADPGDARVASVVEDSHGIVSPRQLVLLATPNGAPTQRVAANLVLLSTVSEPVRRMAAAAIEDLCERLIHRYGENLCEAGYNAWAAILRESGKVSPNMQLRASLPTLPFAMGKRDWPVSALIGVAFPPVYAELLRSTGEEDFKRLPALLALPLSIFIDWDRAKPARHELVDAYLYSSWPPADLLLTSLAAGIQSETLRRLSGTPRGRDYLAAIERDSHRLDVAQFGRIKNCLTRFNHRD</sequence>
<proteinExistence type="predicted"/>
<gene>
    <name evidence="1" type="ORF">ACFSQT_02350</name>
</gene>
<accession>A0ABW4W7N5</accession>
<organism evidence="1 2">
    <name type="scientific">Mesorhizobium calcicola</name>
    <dbReference type="NCBI Taxonomy" id="1300310"/>
    <lineage>
        <taxon>Bacteria</taxon>
        <taxon>Pseudomonadati</taxon>
        <taxon>Pseudomonadota</taxon>
        <taxon>Alphaproteobacteria</taxon>
        <taxon>Hyphomicrobiales</taxon>
        <taxon>Phyllobacteriaceae</taxon>
        <taxon>Mesorhizobium</taxon>
    </lineage>
</organism>
<evidence type="ECO:0000313" key="1">
    <source>
        <dbReference type="EMBL" id="MFD2052023.1"/>
    </source>
</evidence>
<dbReference type="Proteomes" id="UP001597349">
    <property type="component" value="Unassembled WGS sequence"/>
</dbReference>
<dbReference type="EMBL" id="JBHUGY010000003">
    <property type="protein sequence ID" value="MFD2052023.1"/>
    <property type="molecule type" value="Genomic_DNA"/>
</dbReference>
<evidence type="ECO:0000313" key="2">
    <source>
        <dbReference type="Proteomes" id="UP001597349"/>
    </source>
</evidence>
<comment type="caution">
    <text evidence="1">The sequence shown here is derived from an EMBL/GenBank/DDBJ whole genome shotgun (WGS) entry which is preliminary data.</text>
</comment>
<protein>
    <submittedName>
        <fullName evidence="1">Uncharacterized protein</fullName>
    </submittedName>
</protein>
<dbReference type="Pfam" id="PF20012">
    <property type="entry name" value="GAP1-N1"/>
    <property type="match status" value="1"/>
</dbReference>
<reference evidence="2" key="1">
    <citation type="journal article" date="2019" name="Int. J. Syst. Evol. Microbiol.">
        <title>The Global Catalogue of Microorganisms (GCM) 10K type strain sequencing project: providing services to taxonomists for standard genome sequencing and annotation.</title>
        <authorList>
            <consortium name="The Broad Institute Genomics Platform"/>
            <consortium name="The Broad Institute Genome Sequencing Center for Infectious Disease"/>
            <person name="Wu L."/>
            <person name="Ma J."/>
        </authorList>
    </citation>
    <scope>NUCLEOTIDE SEQUENCE [LARGE SCALE GENOMIC DNA]</scope>
    <source>
        <strain evidence="2">CGMCC 1.16226</strain>
    </source>
</reference>
<name>A0ABW4W7N5_9HYPH</name>